<accession>D7VQP4</accession>
<dbReference type="Proteomes" id="UP000006258">
    <property type="component" value="Unassembled WGS sequence"/>
</dbReference>
<name>D7VQP4_SPHSI</name>
<keyword evidence="2" id="KW-1185">Reference proteome</keyword>
<dbReference type="AlphaFoldDB" id="D7VQP4"/>
<comment type="caution">
    <text evidence="1">The sequence shown here is derived from an EMBL/GenBank/DDBJ whole genome shotgun (WGS) entry which is preliminary data.</text>
</comment>
<organism evidence="1 2">
    <name type="scientific">Sphingobacterium spiritivorum ATCC 33861</name>
    <dbReference type="NCBI Taxonomy" id="525373"/>
    <lineage>
        <taxon>Bacteria</taxon>
        <taxon>Pseudomonadati</taxon>
        <taxon>Bacteroidota</taxon>
        <taxon>Sphingobacteriia</taxon>
        <taxon>Sphingobacteriales</taxon>
        <taxon>Sphingobacteriaceae</taxon>
        <taxon>Sphingobacterium</taxon>
    </lineage>
</organism>
<evidence type="ECO:0000313" key="1">
    <source>
        <dbReference type="EMBL" id="EFK56095.1"/>
    </source>
</evidence>
<evidence type="ECO:0000313" key="2">
    <source>
        <dbReference type="Proteomes" id="UP000006258"/>
    </source>
</evidence>
<gene>
    <name evidence="1" type="ORF">HMPREF0766_13298</name>
</gene>
<dbReference type="EMBL" id="ACHA02000012">
    <property type="protein sequence ID" value="EFK56095.1"/>
    <property type="molecule type" value="Genomic_DNA"/>
</dbReference>
<dbReference type="STRING" id="525373.HMPREF0766_13298"/>
<proteinExistence type="predicted"/>
<sequence>MDKNDRFKSFLCHIFAALYEEDNWEEGNITSNIEFIFRNQYFEV</sequence>
<protein>
    <submittedName>
        <fullName evidence="1">Uncharacterized protein</fullName>
    </submittedName>
</protein>
<dbReference type="HOGENOM" id="CLU_3222230_0_0_10"/>
<reference evidence="1" key="1">
    <citation type="submission" date="2010-07" db="EMBL/GenBank/DDBJ databases">
        <authorList>
            <person name="Muzny D."/>
            <person name="Qin X."/>
            <person name="Buhay C."/>
            <person name="Dugan-Rocha S."/>
            <person name="Ding Y."/>
            <person name="Chen G."/>
            <person name="Hawes A."/>
            <person name="Holder M."/>
            <person name="Jhangiani S."/>
            <person name="Johnson A."/>
            <person name="Khan Z."/>
            <person name="Li Z."/>
            <person name="Liu W."/>
            <person name="Liu X."/>
            <person name="Perez L."/>
            <person name="Shen H."/>
            <person name="Wang Q."/>
            <person name="Watt J."/>
            <person name="Xi L."/>
            <person name="Xin Y."/>
            <person name="Zhou J."/>
            <person name="Deng J."/>
            <person name="Jiang H."/>
            <person name="Liu Y."/>
            <person name="Qu J."/>
            <person name="Song X.-Z."/>
            <person name="Zhang L."/>
            <person name="Villasana D."/>
            <person name="Johnson A."/>
            <person name="Liu J."/>
            <person name="Liyanage D."/>
            <person name="Lorensuhewa L."/>
            <person name="Robinson T."/>
            <person name="Song A."/>
            <person name="Song B.-B."/>
            <person name="Dinh H."/>
            <person name="Thornton R."/>
            <person name="Coyle M."/>
            <person name="Francisco L."/>
            <person name="Jackson L."/>
            <person name="Javaid M."/>
            <person name="Korchina V."/>
            <person name="Kovar C."/>
            <person name="Mata R."/>
            <person name="Mathew T."/>
            <person name="Ngo R."/>
            <person name="Nguyen L."/>
            <person name="Nguyen N."/>
            <person name="Okwuonu G."/>
            <person name="Ongeri F."/>
            <person name="Pham C."/>
            <person name="Simmons D."/>
            <person name="Wilczek-Boney K."/>
            <person name="Hale W."/>
            <person name="Jakkamsetti A."/>
            <person name="Pham P."/>
            <person name="Ruth R."/>
            <person name="San Lucas F."/>
            <person name="Warren J."/>
            <person name="Zhang J."/>
            <person name="Zhao Z."/>
            <person name="Zhou C."/>
            <person name="Zhu D."/>
            <person name="Lee S."/>
            <person name="Bess C."/>
            <person name="Blankenburg K."/>
            <person name="Forbes L."/>
            <person name="Fu Q."/>
            <person name="Gubbala S."/>
            <person name="Hirani K."/>
            <person name="Jayaseelan J.C."/>
            <person name="Lara F."/>
            <person name="Munidasa M."/>
            <person name="Palculict T."/>
            <person name="Patil S."/>
            <person name="Pu L.-L."/>
            <person name="Saada N."/>
            <person name="Tang L."/>
            <person name="Weissenberger G."/>
            <person name="Zhu Y."/>
            <person name="Hemphill L."/>
            <person name="Shang Y."/>
            <person name="Youmans B."/>
            <person name="Ayvaz T."/>
            <person name="Ross M."/>
            <person name="Santibanez J."/>
            <person name="Aqrawi P."/>
            <person name="Gross S."/>
            <person name="Joshi V."/>
            <person name="Fowler G."/>
            <person name="Nazareth L."/>
            <person name="Reid J."/>
            <person name="Worley K."/>
            <person name="Petrosino J."/>
            <person name="Highlander S."/>
            <person name="Gibbs R."/>
        </authorList>
    </citation>
    <scope>NUCLEOTIDE SEQUENCE [LARGE SCALE GENOMIC DNA]</scope>
    <source>
        <strain evidence="1">ATCC 33861</strain>
    </source>
</reference>